<reference evidence="1" key="1">
    <citation type="submission" date="2022-10" db="EMBL/GenBank/DDBJ databases">
        <authorList>
            <person name="Chen Y."/>
            <person name="Dougan E. K."/>
            <person name="Chan C."/>
            <person name="Rhodes N."/>
            <person name="Thang M."/>
        </authorList>
    </citation>
    <scope>NUCLEOTIDE SEQUENCE</scope>
</reference>
<evidence type="ECO:0000313" key="3">
    <source>
        <dbReference type="Proteomes" id="UP001152797"/>
    </source>
</evidence>
<dbReference type="EMBL" id="CAMXCT010000615">
    <property type="protein sequence ID" value="CAI3981188.1"/>
    <property type="molecule type" value="Genomic_DNA"/>
</dbReference>
<sequence>MRSYVAGTACAGDYEMQYFLFDQCLRGALFVCDESQIIVQQFRTQDCTGAAETVLTSPTSECQLDRFNIARLIEAPSCGSTSSAEQLHVPLLLMLATFASMKIVSESLDFRLAVKFHQA</sequence>
<accession>A0A9P1BZB6</accession>
<comment type="caution">
    <text evidence="1">The sequence shown here is derived from an EMBL/GenBank/DDBJ whole genome shotgun (WGS) entry which is preliminary data.</text>
</comment>
<protein>
    <submittedName>
        <fullName evidence="1">Uncharacterized protein</fullName>
    </submittedName>
</protein>
<organism evidence="1">
    <name type="scientific">Cladocopium goreaui</name>
    <dbReference type="NCBI Taxonomy" id="2562237"/>
    <lineage>
        <taxon>Eukaryota</taxon>
        <taxon>Sar</taxon>
        <taxon>Alveolata</taxon>
        <taxon>Dinophyceae</taxon>
        <taxon>Suessiales</taxon>
        <taxon>Symbiodiniaceae</taxon>
        <taxon>Cladocopium</taxon>
    </lineage>
</organism>
<evidence type="ECO:0000313" key="1">
    <source>
        <dbReference type="EMBL" id="CAI3981188.1"/>
    </source>
</evidence>
<evidence type="ECO:0000313" key="2">
    <source>
        <dbReference type="EMBL" id="CAL1134563.1"/>
    </source>
</evidence>
<dbReference type="Proteomes" id="UP001152797">
    <property type="component" value="Unassembled WGS sequence"/>
</dbReference>
<reference evidence="2" key="2">
    <citation type="submission" date="2024-04" db="EMBL/GenBank/DDBJ databases">
        <authorList>
            <person name="Chen Y."/>
            <person name="Shah S."/>
            <person name="Dougan E. K."/>
            <person name="Thang M."/>
            <person name="Chan C."/>
        </authorList>
    </citation>
    <scope>NUCLEOTIDE SEQUENCE [LARGE SCALE GENOMIC DNA]</scope>
</reference>
<dbReference type="EMBL" id="CAMXCT020000615">
    <property type="protein sequence ID" value="CAL1134563.1"/>
    <property type="molecule type" value="Genomic_DNA"/>
</dbReference>
<dbReference type="EMBL" id="CAMXCT030000615">
    <property type="protein sequence ID" value="CAL4768500.1"/>
    <property type="molecule type" value="Genomic_DNA"/>
</dbReference>
<dbReference type="AlphaFoldDB" id="A0A9P1BZB6"/>
<proteinExistence type="predicted"/>
<name>A0A9P1BZB6_9DINO</name>
<gene>
    <name evidence="1" type="ORF">C1SCF055_LOCUS9002</name>
</gene>
<keyword evidence="3" id="KW-1185">Reference proteome</keyword>